<evidence type="ECO:0000256" key="4">
    <source>
        <dbReference type="ARBA" id="ARBA00022598"/>
    </source>
</evidence>
<feature type="domain" description="WHEP-TRS" evidence="12">
    <location>
        <begin position="707"/>
        <end position="761"/>
    </location>
</feature>
<evidence type="ECO:0000256" key="8">
    <source>
        <dbReference type="ARBA" id="ARBA00023146"/>
    </source>
</evidence>
<feature type="region of interest" description="Disordered" evidence="11">
    <location>
        <begin position="664"/>
        <end position="712"/>
    </location>
</feature>
<dbReference type="SUPFAM" id="SSF47323">
    <property type="entry name" value="Anticodon-binding domain of a subclass of class I aminoacyl-tRNA synthetases"/>
    <property type="match status" value="1"/>
</dbReference>
<keyword evidence="7 10" id="KW-0648">Protein biosynthesis</keyword>
<evidence type="ECO:0000256" key="2">
    <source>
        <dbReference type="ARBA" id="ARBA00005594"/>
    </source>
</evidence>
<dbReference type="Proteomes" id="UP000249464">
    <property type="component" value="Unassembled WGS sequence"/>
</dbReference>
<evidence type="ECO:0000256" key="11">
    <source>
        <dbReference type="SAM" id="MobiDB-lite"/>
    </source>
</evidence>
<dbReference type="InterPro" id="IPR009068">
    <property type="entry name" value="uS15_NS1_RNA-bd_sf"/>
</dbReference>
<keyword evidence="6 10" id="KW-0067">ATP-binding</keyword>
<dbReference type="InterPro" id="IPR014758">
    <property type="entry name" value="Met-tRNA_synth"/>
</dbReference>
<evidence type="ECO:0000256" key="5">
    <source>
        <dbReference type="ARBA" id="ARBA00022741"/>
    </source>
</evidence>
<dbReference type="InterPro" id="IPR041872">
    <property type="entry name" value="Anticodon_Met"/>
</dbReference>
<dbReference type="PRINTS" id="PR01041">
    <property type="entry name" value="TRNASYNTHMET"/>
</dbReference>
<dbReference type="STRING" id="796604.A0A2X0NSQ3"/>
<keyword evidence="8 10" id="KW-0030">Aminoacyl-tRNA synthetase</keyword>
<feature type="compositionally biased region" description="Low complexity" evidence="11">
    <location>
        <begin position="664"/>
        <end position="685"/>
    </location>
</feature>
<evidence type="ECO:0000256" key="6">
    <source>
        <dbReference type="ARBA" id="ARBA00022840"/>
    </source>
</evidence>
<accession>A0A2X0NSQ3</accession>
<evidence type="ECO:0000256" key="3">
    <source>
        <dbReference type="ARBA" id="ARBA00012838"/>
    </source>
</evidence>
<comment type="similarity">
    <text evidence="2 10">Belongs to the class-I aminoacyl-tRNA synthetase family.</text>
</comment>
<dbReference type="InterPro" id="IPR015413">
    <property type="entry name" value="Methionyl/Leucyl_tRNA_Synth"/>
</dbReference>
<dbReference type="PROSITE" id="PS00178">
    <property type="entry name" value="AA_TRNA_LIGASE_I"/>
    <property type="match status" value="1"/>
</dbReference>
<sequence length="761" mass="85249">MASPFPAKASDSTSSTRKIRAGVRLVDYRNAQGKVIAEDGEKNVLITSALPYVNNQPHLGNIIGSTLSADVFARYQRQRNARVLYVSPGAVYDSYSCTQDTRRNKHGSRHKSSICGTDEYGTTTEVMAAKEGLGPQALCDKYHKLHAEAYEWFEIGFDHFGRTSTPKQTEICQDIFLKLYQNGWLEEHENQQLYCETDKRFLADRYVEGTCPKCGYDVRSSPPLTKRKYKVADVPLISTAQGARGDQCEFCSVTYESPMELVNPRCSACGSKPTARVTAHLHIKLKELQPKIEAWVEKASSEGDWSANGMAFTNGWLKGGLQSRGMTRDLEWGVRLPKELGEKWENKVMYVWFDAPIGYPSITANYTDEWQRWWRNPDNVKLYQFMGKDNVPFHTVLFPAYLLGTTDPWTMLHSISTTEYLQYEGTKFSKSKNVGVFGSNARETGVPASVWRYYLLQNRPETNDSEFTWDDFVAKANAELLNNLGNFVNRMIKFVIAKFDSVIPDPNQGSIDYATEAFPIPSKDQSFVNDINTFLTTFIDQMDHQKIRAGLQTVMQISSRGNQFIQDNHVDNALLASDPKRAQEVVLLVLNLIYVLGSILHPFMPSTSDSIYRQLDATPRSIPDKFEIDLLPGHRLGQADYLFTRIDPKQVPIWRAQFGGGSAAKPADAATATGEAPLSKKAQQKAAKEAKKAAEAAAASAGPKSPEQLELEDKIKVQGDVVRKFKMGETKEGNVDQEVATLKGLKEELKVLTDKLKAAQI</sequence>
<name>A0A2X0NSQ3_9BASI</name>
<dbReference type="InterPro" id="IPR033911">
    <property type="entry name" value="MetRS_core"/>
</dbReference>
<organism evidence="13 14">
    <name type="scientific">Microbotryum silenes-dioicae</name>
    <dbReference type="NCBI Taxonomy" id="796604"/>
    <lineage>
        <taxon>Eukaryota</taxon>
        <taxon>Fungi</taxon>
        <taxon>Dikarya</taxon>
        <taxon>Basidiomycota</taxon>
        <taxon>Pucciniomycotina</taxon>
        <taxon>Microbotryomycetes</taxon>
        <taxon>Microbotryales</taxon>
        <taxon>Microbotryaceae</taxon>
        <taxon>Microbotryum</taxon>
    </lineage>
</organism>
<dbReference type="SUPFAM" id="SSF52374">
    <property type="entry name" value="Nucleotidylyl transferase"/>
    <property type="match status" value="1"/>
</dbReference>
<dbReference type="Gene3D" id="3.40.50.620">
    <property type="entry name" value="HUPs"/>
    <property type="match status" value="2"/>
</dbReference>
<dbReference type="EMBL" id="FQNC01000012">
    <property type="protein sequence ID" value="SGY13413.1"/>
    <property type="molecule type" value="Genomic_DNA"/>
</dbReference>
<dbReference type="PANTHER" id="PTHR45765">
    <property type="entry name" value="METHIONINE--TRNA LIGASE"/>
    <property type="match status" value="1"/>
</dbReference>
<dbReference type="Pfam" id="PF19303">
    <property type="entry name" value="Anticodon_3"/>
    <property type="match status" value="1"/>
</dbReference>
<dbReference type="EC" id="6.1.1.10" evidence="3"/>
<dbReference type="Gene3D" id="1.10.287.10">
    <property type="entry name" value="S15/NS1, RNA-binding"/>
    <property type="match status" value="1"/>
</dbReference>
<dbReference type="SUPFAM" id="SSF47060">
    <property type="entry name" value="S15/NS1 RNA-binding domain"/>
    <property type="match status" value="1"/>
</dbReference>
<dbReference type="InterPro" id="IPR000738">
    <property type="entry name" value="WHEP-TRS_dom"/>
</dbReference>
<dbReference type="InterPro" id="IPR023458">
    <property type="entry name" value="Met-tRNA_ligase_1"/>
</dbReference>
<dbReference type="GO" id="GO:0017101">
    <property type="term" value="C:aminoacyl-tRNA synthetase multienzyme complex"/>
    <property type="evidence" value="ECO:0007669"/>
    <property type="project" value="TreeGrafter"/>
</dbReference>
<protein>
    <recommendedName>
        <fullName evidence="3">methionine--tRNA ligase</fullName>
        <ecNumber evidence="3">6.1.1.10</ecNumber>
    </recommendedName>
    <alternativeName>
        <fullName evidence="9">Methionyl-tRNA synthetase</fullName>
    </alternativeName>
</protein>
<dbReference type="NCBIfam" id="TIGR00398">
    <property type="entry name" value="metG"/>
    <property type="match status" value="1"/>
</dbReference>
<dbReference type="InterPro" id="IPR001412">
    <property type="entry name" value="aa-tRNA-synth_I_CS"/>
</dbReference>
<gene>
    <name evidence="13" type="primary">BQ5605_C010g05855</name>
    <name evidence="13" type="ORF">BQ5605_C010G05855</name>
</gene>
<evidence type="ECO:0000313" key="14">
    <source>
        <dbReference type="Proteomes" id="UP000249464"/>
    </source>
</evidence>
<dbReference type="FunFam" id="1.10.730.10:FF:000037">
    <property type="entry name" value="Methionyl-tRNA synthetase"/>
    <property type="match status" value="1"/>
</dbReference>
<evidence type="ECO:0000313" key="13">
    <source>
        <dbReference type="EMBL" id="SGY13413.1"/>
    </source>
</evidence>
<proteinExistence type="inferred from homology"/>
<keyword evidence="5 10" id="KW-0547">Nucleotide-binding</keyword>
<reference evidence="13 14" key="1">
    <citation type="submission" date="2016-11" db="EMBL/GenBank/DDBJ databases">
        <authorList>
            <person name="Jaros S."/>
            <person name="Januszkiewicz K."/>
            <person name="Wedrychowicz H."/>
        </authorList>
    </citation>
    <scope>NUCLEOTIDE SEQUENCE [LARGE SCALE GENOMIC DNA]</scope>
</reference>
<dbReference type="PROSITE" id="PS51185">
    <property type="entry name" value="WHEP_TRS_2"/>
    <property type="match status" value="1"/>
</dbReference>
<dbReference type="AlphaFoldDB" id="A0A2X0NSQ3"/>
<dbReference type="SMART" id="SM00991">
    <property type="entry name" value="WHEP-TRS"/>
    <property type="match status" value="1"/>
</dbReference>
<dbReference type="GO" id="GO:0005524">
    <property type="term" value="F:ATP binding"/>
    <property type="evidence" value="ECO:0007669"/>
    <property type="project" value="UniProtKB-KW"/>
</dbReference>
<dbReference type="Pfam" id="PF09334">
    <property type="entry name" value="tRNA-synt_1g"/>
    <property type="match status" value="3"/>
</dbReference>
<evidence type="ECO:0000259" key="12">
    <source>
        <dbReference type="PROSITE" id="PS51185"/>
    </source>
</evidence>
<dbReference type="GO" id="GO:0005829">
    <property type="term" value="C:cytosol"/>
    <property type="evidence" value="ECO:0007669"/>
    <property type="project" value="TreeGrafter"/>
</dbReference>
<dbReference type="PANTHER" id="PTHR45765:SF1">
    <property type="entry name" value="METHIONINE--TRNA LIGASE, CYTOPLASMIC"/>
    <property type="match status" value="1"/>
</dbReference>
<comment type="subcellular location">
    <subcellularLocation>
        <location evidence="1">Cytoplasm</location>
    </subcellularLocation>
</comment>
<dbReference type="CDD" id="cd00814">
    <property type="entry name" value="MetRS_core"/>
    <property type="match status" value="1"/>
</dbReference>
<evidence type="ECO:0000256" key="1">
    <source>
        <dbReference type="ARBA" id="ARBA00004496"/>
    </source>
</evidence>
<dbReference type="InterPro" id="IPR014729">
    <property type="entry name" value="Rossmann-like_a/b/a_fold"/>
</dbReference>
<dbReference type="GO" id="GO:0004825">
    <property type="term" value="F:methionine-tRNA ligase activity"/>
    <property type="evidence" value="ECO:0007669"/>
    <property type="project" value="UniProtKB-EC"/>
</dbReference>
<dbReference type="CDD" id="cd07957">
    <property type="entry name" value="Anticodon_Ia_Met"/>
    <property type="match status" value="1"/>
</dbReference>
<keyword evidence="4 10" id="KW-0436">Ligase</keyword>
<dbReference type="Gene3D" id="1.10.730.10">
    <property type="entry name" value="Isoleucyl-tRNA Synthetase, Domain 1"/>
    <property type="match status" value="1"/>
</dbReference>
<keyword evidence="14" id="KW-1185">Reference proteome</keyword>
<evidence type="ECO:0000256" key="7">
    <source>
        <dbReference type="ARBA" id="ARBA00022917"/>
    </source>
</evidence>
<evidence type="ECO:0000256" key="10">
    <source>
        <dbReference type="RuleBase" id="RU363039"/>
    </source>
</evidence>
<dbReference type="GO" id="GO:0006431">
    <property type="term" value="P:methionyl-tRNA aminoacylation"/>
    <property type="evidence" value="ECO:0007669"/>
    <property type="project" value="InterPro"/>
</dbReference>
<evidence type="ECO:0000256" key="9">
    <source>
        <dbReference type="ARBA" id="ARBA00030904"/>
    </source>
</evidence>
<dbReference type="InterPro" id="IPR009080">
    <property type="entry name" value="tRNAsynth_Ia_anticodon-bd"/>
</dbReference>
<dbReference type="CDD" id="cd01200">
    <property type="entry name" value="WHEPGMRS_RNA"/>
    <property type="match status" value="1"/>
</dbReference>